<organism evidence="2 3">
    <name type="scientific">Acetanaerobacterium elongatum</name>
    <dbReference type="NCBI Taxonomy" id="258515"/>
    <lineage>
        <taxon>Bacteria</taxon>
        <taxon>Bacillati</taxon>
        <taxon>Bacillota</taxon>
        <taxon>Clostridia</taxon>
        <taxon>Eubacteriales</taxon>
        <taxon>Oscillospiraceae</taxon>
        <taxon>Acetanaerobacterium</taxon>
    </lineage>
</organism>
<evidence type="ECO:0000313" key="2">
    <source>
        <dbReference type="EMBL" id="SDN43173.1"/>
    </source>
</evidence>
<accession>A0A1H0BCR4</accession>
<name>A0A1H0BCR4_9FIRM</name>
<keyword evidence="1" id="KW-1133">Transmembrane helix</keyword>
<keyword evidence="1" id="KW-0472">Membrane</keyword>
<feature type="transmembrane region" description="Helical" evidence="1">
    <location>
        <begin position="28"/>
        <end position="47"/>
    </location>
</feature>
<feature type="transmembrane region" description="Helical" evidence="1">
    <location>
        <begin position="86"/>
        <end position="107"/>
    </location>
</feature>
<dbReference type="OrthoDB" id="1849573at2"/>
<dbReference type="InterPro" id="IPR002798">
    <property type="entry name" value="SpoIIM-like"/>
</dbReference>
<keyword evidence="3" id="KW-1185">Reference proteome</keyword>
<dbReference type="RefSeq" id="WP_092640481.1">
    <property type="nucleotide sequence ID" value="NZ_FNID01000019.1"/>
</dbReference>
<feature type="transmembrane region" description="Helical" evidence="1">
    <location>
        <begin position="114"/>
        <end position="136"/>
    </location>
</feature>
<evidence type="ECO:0000256" key="1">
    <source>
        <dbReference type="SAM" id="Phobius"/>
    </source>
</evidence>
<evidence type="ECO:0000313" key="3">
    <source>
        <dbReference type="Proteomes" id="UP000199182"/>
    </source>
</evidence>
<dbReference type="STRING" id="258515.SAMN05192585_11924"/>
<sequence>MRRTTLNSLRNSRTYASDVLKFVLRNRLVYGMFALFLVGIAAGSLTVKYCNEPIAGELATVLSGYISKRVEQTFLSAFLSSFTVNFLILFLLFFLGFCAIGIPFIMFASTAKGFSLGVSIGYLYAACGTTGIWYAVENLVPVSLIASFAIILACASSYKLSGIYFSLFSNKNESSIAIAAEAYLTRYIVYTVLIFIAALVDGLCCSLFGGISP</sequence>
<dbReference type="Proteomes" id="UP000199182">
    <property type="component" value="Unassembled WGS sequence"/>
</dbReference>
<reference evidence="2 3" key="1">
    <citation type="submission" date="2016-10" db="EMBL/GenBank/DDBJ databases">
        <authorList>
            <person name="de Groot N.N."/>
        </authorList>
    </citation>
    <scope>NUCLEOTIDE SEQUENCE [LARGE SCALE GENOMIC DNA]</scope>
    <source>
        <strain evidence="2 3">CGMCC 1.5012</strain>
    </source>
</reference>
<protein>
    <submittedName>
        <fullName evidence="2">Stage II sporulation protein M</fullName>
    </submittedName>
</protein>
<dbReference type="AlphaFoldDB" id="A0A1H0BCR4"/>
<dbReference type="Pfam" id="PF01944">
    <property type="entry name" value="SpoIIM"/>
    <property type="match status" value="1"/>
</dbReference>
<feature type="transmembrane region" description="Helical" evidence="1">
    <location>
        <begin position="187"/>
        <end position="211"/>
    </location>
</feature>
<feature type="transmembrane region" description="Helical" evidence="1">
    <location>
        <begin position="142"/>
        <end position="167"/>
    </location>
</feature>
<dbReference type="EMBL" id="FNID01000019">
    <property type="protein sequence ID" value="SDN43173.1"/>
    <property type="molecule type" value="Genomic_DNA"/>
</dbReference>
<proteinExistence type="predicted"/>
<gene>
    <name evidence="2" type="ORF">SAMN05192585_11924</name>
</gene>
<keyword evidence="1" id="KW-0812">Transmembrane</keyword>